<dbReference type="Gene3D" id="3.40.50.720">
    <property type="entry name" value="NAD(P)-binding Rossmann-like Domain"/>
    <property type="match status" value="1"/>
</dbReference>
<evidence type="ECO:0000256" key="3">
    <source>
        <dbReference type="RuleBase" id="RU000363"/>
    </source>
</evidence>
<dbReference type="AlphaFoldDB" id="A0A3D3RCA7"/>
<sequence length="283" mass="31596">MEISVSKQDTSGESAVIDEYSDRWALITGASSGIGLEFAHRLAARGMHLVLTARRKEKLEELAAELLTRHGTKTEVVVLDLSEQEAPARLYDEVKARGVQVELLINNAGFSVVSDIAATDRERVMQMARLNIGALTDLTYFYLPEMMEREHGGIINIASVAAFQPVAYMSAYAASKSYVLHFTEGLWAEARDKGVTVTALCPGTTQTEFFDVAGVEGWLKKHRYQTVDQVVKTGLKALEKKRQYTVSGWGNYFLSLLVRIATRRTVVVESMKYFRPQPPKEKK</sequence>
<comment type="similarity">
    <text evidence="1 3">Belongs to the short-chain dehydrogenases/reductases (SDR) family.</text>
</comment>
<evidence type="ECO:0000256" key="1">
    <source>
        <dbReference type="ARBA" id="ARBA00006484"/>
    </source>
</evidence>
<reference evidence="4 5" key="1">
    <citation type="journal article" date="2018" name="Nat. Biotechnol.">
        <title>A standardized bacterial taxonomy based on genome phylogeny substantially revises the tree of life.</title>
        <authorList>
            <person name="Parks D.H."/>
            <person name="Chuvochina M."/>
            <person name="Waite D.W."/>
            <person name="Rinke C."/>
            <person name="Skarshewski A."/>
            <person name="Chaumeil P.A."/>
            <person name="Hugenholtz P."/>
        </authorList>
    </citation>
    <scope>NUCLEOTIDE SEQUENCE [LARGE SCALE GENOMIC DNA]</scope>
    <source>
        <strain evidence="4">UBA9375</strain>
    </source>
</reference>
<dbReference type="PIRSF" id="PIRSF000126">
    <property type="entry name" value="11-beta-HSD1"/>
    <property type="match status" value="1"/>
</dbReference>
<comment type="caution">
    <text evidence="4">The sequence shown here is derived from an EMBL/GenBank/DDBJ whole genome shotgun (WGS) entry which is preliminary data.</text>
</comment>
<protein>
    <submittedName>
        <fullName evidence="4">NAD(P)-dependent oxidoreductase</fullName>
    </submittedName>
</protein>
<dbReference type="GO" id="GO:0016020">
    <property type="term" value="C:membrane"/>
    <property type="evidence" value="ECO:0007669"/>
    <property type="project" value="TreeGrafter"/>
</dbReference>
<dbReference type="InterPro" id="IPR002347">
    <property type="entry name" value="SDR_fam"/>
</dbReference>
<dbReference type="PRINTS" id="PR00080">
    <property type="entry name" value="SDRFAMILY"/>
</dbReference>
<dbReference type="Pfam" id="PF00106">
    <property type="entry name" value="adh_short"/>
    <property type="match status" value="1"/>
</dbReference>
<dbReference type="SUPFAM" id="SSF51735">
    <property type="entry name" value="NAD(P)-binding Rossmann-fold domains"/>
    <property type="match status" value="1"/>
</dbReference>
<dbReference type="PANTHER" id="PTHR44196">
    <property type="entry name" value="DEHYDROGENASE/REDUCTASE SDR FAMILY MEMBER 7B"/>
    <property type="match status" value="1"/>
</dbReference>
<dbReference type="PANTHER" id="PTHR44196:SF2">
    <property type="entry name" value="SHORT-CHAIN DEHYDROGENASE-RELATED"/>
    <property type="match status" value="1"/>
</dbReference>
<gene>
    <name evidence="4" type="ORF">DIT97_26705</name>
</gene>
<dbReference type="GO" id="GO:0016491">
    <property type="term" value="F:oxidoreductase activity"/>
    <property type="evidence" value="ECO:0007669"/>
    <property type="project" value="UniProtKB-KW"/>
</dbReference>
<name>A0A3D3RCA7_9PLAN</name>
<evidence type="ECO:0000313" key="5">
    <source>
        <dbReference type="Proteomes" id="UP000263642"/>
    </source>
</evidence>
<dbReference type="EMBL" id="DQAY01000160">
    <property type="protein sequence ID" value="HCO26429.1"/>
    <property type="molecule type" value="Genomic_DNA"/>
</dbReference>
<organism evidence="4 5">
    <name type="scientific">Gimesia maris</name>
    <dbReference type="NCBI Taxonomy" id="122"/>
    <lineage>
        <taxon>Bacteria</taxon>
        <taxon>Pseudomonadati</taxon>
        <taxon>Planctomycetota</taxon>
        <taxon>Planctomycetia</taxon>
        <taxon>Planctomycetales</taxon>
        <taxon>Planctomycetaceae</taxon>
        <taxon>Gimesia</taxon>
    </lineage>
</organism>
<keyword evidence="2" id="KW-0560">Oxidoreductase</keyword>
<accession>A0A3D3RCA7</accession>
<dbReference type="Proteomes" id="UP000263642">
    <property type="component" value="Unassembled WGS sequence"/>
</dbReference>
<evidence type="ECO:0000313" key="4">
    <source>
        <dbReference type="EMBL" id="HCO26429.1"/>
    </source>
</evidence>
<evidence type="ECO:0000256" key="2">
    <source>
        <dbReference type="ARBA" id="ARBA00023002"/>
    </source>
</evidence>
<dbReference type="InterPro" id="IPR036291">
    <property type="entry name" value="NAD(P)-bd_dom_sf"/>
</dbReference>
<proteinExistence type="inferred from homology"/>
<dbReference type="PRINTS" id="PR00081">
    <property type="entry name" value="GDHRDH"/>
</dbReference>